<reference evidence="1" key="1">
    <citation type="submission" date="2019-04" db="EMBL/GenBank/DDBJ databases">
        <authorList>
            <consortium name="Pathogen Informatics"/>
        </authorList>
    </citation>
    <scope>NUCLEOTIDE SEQUENCE</scope>
    <source>
        <strain evidence="1">NCTC9183</strain>
    </source>
</reference>
<organism evidence="1">
    <name type="scientific">Klebsiella pneumoniae</name>
    <dbReference type="NCBI Taxonomy" id="573"/>
    <lineage>
        <taxon>Bacteria</taxon>
        <taxon>Pseudomonadati</taxon>
        <taxon>Pseudomonadota</taxon>
        <taxon>Gammaproteobacteria</taxon>
        <taxon>Enterobacterales</taxon>
        <taxon>Enterobacteriaceae</taxon>
        <taxon>Klebsiella/Raoultella group</taxon>
        <taxon>Klebsiella</taxon>
        <taxon>Klebsiella pneumoniae complex</taxon>
    </lineage>
</organism>
<accession>A0A4P0Y401</accession>
<dbReference type="Proteomes" id="UP000507695">
    <property type="component" value="Unassembled WGS sequence"/>
</dbReference>
<gene>
    <name evidence="1" type="ORF">NCTC9183_04123</name>
</gene>
<protein>
    <submittedName>
        <fullName evidence="1">Uncharacterized protein</fullName>
    </submittedName>
</protein>
<dbReference type="AlphaFoldDB" id="A0A4P0Y401"/>
<dbReference type="EMBL" id="CABDVL010000003">
    <property type="protein sequence ID" value="VTM56470.1"/>
    <property type="molecule type" value="Genomic_DNA"/>
</dbReference>
<evidence type="ECO:0000313" key="1">
    <source>
        <dbReference type="EMBL" id="VTM56470.1"/>
    </source>
</evidence>
<sequence>MSERHQPGDIAQTVAGVVAGAKARSTDVNGIGAVKDRFASDTGVAGRTKKFKTMIVQAHTRVVIQYKGVEMAAIVVRTGRRRKPFPPSRDDEFSLFNKVLTEKIFPSNHGEEYCHHVFRIFPRHVVMVIISHLVWPRVRSRFFLLG</sequence>
<proteinExistence type="predicted"/>
<name>A0A4P0Y401_KLEPN</name>